<dbReference type="Gene3D" id="2.40.160.20">
    <property type="match status" value="1"/>
</dbReference>
<organism evidence="3 4">
    <name type="scientific">Niabella pedocola</name>
    <dbReference type="NCBI Taxonomy" id="1752077"/>
    <lineage>
        <taxon>Bacteria</taxon>
        <taxon>Pseudomonadati</taxon>
        <taxon>Bacteroidota</taxon>
        <taxon>Chitinophagia</taxon>
        <taxon>Chitinophagales</taxon>
        <taxon>Chitinophagaceae</taxon>
        <taxon>Niabella</taxon>
    </lineage>
</organism>
<evidence type="ECO:0000259" key="2">
    <source>
        <dbReference type="Pfam" id="PF13568"/>
    </source>
</evidence>
<feature type="chain" id="PRO_5047213724" evidence="1">
    <location>
        <begin position="21"/>
        <end position="232"/>
    </location>
</feature>
<protein>
    <submittedName>
        <fullName evidence="3">PorT family protein</fullName>
    </submittedName>
</protein>
<feature type="signal peptide" evidence="1">
    <location>
        <begin position="1"/>
        <end position="20"/>
    </location>
</feature>
<dbReference type="Pfam" id="PF13568">
    <property type="entry name" value="OMP_b-brl_2"/>
    <property type="match status" value="1"/>
</dbReference>
<reference evidence="3 4" key="1">
    <citation type="submission" date="2021-11" db="EMBL/GenBank/DDBJ databases">
        <title>Genomic of Niabella pedocola.</title>
        <authorList>
            <person name="Wu T."/>
        </authorList>
    </citation>
    <scope>NUCLEOTIDE SEQUENCE [LARGE SCALE GENOMIC DNA]</scope>
    <source>
        <strain evidence="3 4">JCM 31011</strain>
    </source>
</reference>
<evidence type="ECO:0000256" key="1">
    <source>
        <dbReference type="SAM" id="SignalP"/>
    </source>
</evidence>
<keyword evidence="1" id="KW-0732">Signal</keyword>
<dbReference type="Proteomes" id="UP001199816">
    <property type="component" value="Unassembled WGS sequence"/>
</dbReference>
<comment type="caution">
    <text evidence="3">The sequence shown here is derived from an EMBL/GenBank/DDBJ whole genome shotgun (WGS) entry which is preliminary data.</text>
</comment>
<dbReference type="InterPro" id="IPR011250">
    <property type="entry name" value="OMP/PagP_B-barrel"/>
</dbReference>
<dbReference type="InterPro" id="IPR025665">
    <property type="entry name" value="Beta-barrel_OMP_2"/>
</dbReference>
<dbReference type="EMBL" id="JAJNEC010000003">
    <property type="protein sequence ID" value="MCD2421525.1"/>
    <property type="molecule type" value="Genomic_DNA"/>
</dbReference>
<name>A0ABS8PKX4_9BACT</name>
<feature type="domain" description="Outer membrane protein beta-barrel" evidence="2">
    <location>
        <begin position="46"/>
        <end position="185"/>
    </location>
</feature>
<evidence type="ECO:0000313" key="4">
    <source>
        <dbReference type="Proteomes" id="UP001199816"/>
    </source>
</evidence>
<evidence type="ECO:0000313" key="3">
    <source>
        <dbReference type="EMBL" id="MCD2421525.1"/>
    </source>
</evidence>
<proteinExistence type="predicted"/>
<dbReference type="SUPFAM" id="SSF56925">
    <property type="entry name" value="OMPA-like"/>
    <property type="match status" value="1"/>
</dbReference>
<dbReference type="RefSeq" id="WP_231002430.1">
    <property type="nucleotide sequence ID" value="NZ_JAJNEC010000003.1"/>
</dbReference>
<keyword evidence="4" id="KW-1185">Reference proteome</keyword>
<sequence>MKHLFISAMLLTTGSLVATAQTGWNIGDRAAFGHSWTVGNKPDDAKRQFHPTFEIGRTATYNFTDVAGVGFGTFFSSQGASFKDEDTDNRIVGRTNYIKVPVFASFNFGDAEQRVRPRLTIGPSVQFLVGGKTFLKTDEDAFAGVYSTKALNTKIDVGGNASLGFNIRVFDGFYLNHEINYYHGFVEQKPNTPSETPSFTNRNLTMSLGMQINSDAMKKWKGKMMKMHHNRR</sequence>
<accession>A0ABS8PKX4</accession>
<gene>
    <name evidence="3" type="ORF">LQ567_02045</name>
</gene>